<dbReference type="GO" id="GO:0061630">
    <property type="term" value="F:ubiquitin protein ligase activity"/>
    <property type="evidence" value="ECO:0007669"/>
    <property type="project" value="UniProtKB-EC"/>
</dbReference>
<dbReference type="PANTHER" id="PTHR22996">
    <property type="entry name" value="MAHOGUNIN"/>
    <property type="match status" value="1"/>
</dbReference>
<dbReference type="InterPro" id="IPR045194">
    <property type="entry name" value="MGRN1/RNF157-like"/>
</dbReference>
<dbReference type="GO" id="GO:0008270">
    <property type="term" value="F:zinc ion binding"/>
    <property type="evidence" value="ECO:0007669"/>
    <property type="project" value="UniProtKB-KW"/>
</dbReference>
<keyword evidence="2" id="KW-0472">Membrane</keyword>
<keyword evidence="2" id="KW-0812">Transmembrane</keyword>
<feature type="transmembrane region" description="Helical" evidence="2">
    <location>
        <begin position="84"/>
        <end position="110"/>
    </location>
</feature>
<sequence length="392" mass="44318">EELQCARALLRRVYGSLPMDERLRICRELLPPEKRDRKAHLQVDRGQDFLKNTFTGLMKLTVEELRNPLSIRFAGEAWKSFHNFWVTVLCIPVVVWAAQISYRLLLAVFLHYRLNTSRPLVLDRMSIFVDDLQQLIRQHFNQILRIRRTVPSKMVSKVQLVVHVQPESLTVQSDSGNRISLQFSVDASQPCAATFFWGVTNQACQELLRRASERRGPDGLAFLDPERAASVFPSGQYAHRSTAAFPAGLGQPVRLDEDLAAMQRAGYDLLRAAMQSGGADSADNRIPLVICTGAPASVLDDASSANMQLTFVRFRRESTSGPVQCEVLRQLVASKDMFHQILGIYGFEEGDRETECMVCYDRPRSVVVLPCRHCFVCPACLRSLREEKCPMC</sequence>
<proteinExistence type="predicted"/>
<dbReference type="PROSITE" id="PS50089">
    <property type="entry name" value="ZF_RING_2"/>
    <property type="match status" value="1"/>
</dbReference>
<evidence type="ECO:0000256" key="1">
    <source>
        <dbReference type="PROSITE-ProRule" id="PRU00175"/>
    </source>
</evidence>
<dbReference type="InterPro" id="IPR013083">
    <property type="entry name" value="Znf_RING/FYVE/PHD"/>
</dbReference>
<evidence type="ECO:0000256" key="2">
    <source>
        <dbReference type="SAM" id="Phobius"/>
    </source>
</evidence>
<dbReference type="Proteomes" id="UP000601435">
    <property type="component" value="Unassembled WGS sequence"/>
</dbReference>
<keyword evidence="1" id="KW-0862">Zinc</keyword>
<dbReference type="SMART" id="SM00184">
    <property type="entry name" value="RING"/>
    <property type="match status" value="1"/>
</dbReference>
<gene>
    <name evidence="4" type="primary">LUL1</name>
    <name evidence="4" type="ORF">SNEC2469_LOCUS14622</name>
</gene>
<protein>
    <submittedName>
        <fullName evidence="4">LUL1 protein</fullName>
    </submittedName>
</protein>
<evidence type="ECO:0000313" key="4">
    <source>
        <dbReference type="EMBL" id="CAE7511854.1"/>
    </source>
</evidence>
<organism evidence="4 5">
    <name type="scientific">Symbiodinium necroappetens</name>
    <dbReference type="NCBI Taxonomy" id="1628268"/>
    <lineage>
        <taxon>Eukaryota</taxon>
        <taxon>Sar</taxon>
        <taxon>Alveolata</taxon>
        <taxon>Dinophyceae</taxon>
        <taxon>Suessiales</taxon>
        <taxon>Symbiodiniaceae</taxon>
        <taxon>Symbiodinium</taxon>
    </lineage>
</organism>
<dbReference type="CDD" id="cd16649">
    <property type="entry name" value="mRING-HC-C3HC5_CGRF1-like"/>
    <property type="match status" value="1"/>
</dbReference>
<dbReference type="GO" id="GO:0016567">
    <property type="term" value="P:protein ubiquitination"/>
    <property type="evidence" value="ECO:0007669"/>
    <property type="project" value="TreeGrafter"/>
</dbReference>
<name>A0A812T1I0_9DINO</name>
<dbReference type="InterPro" id="IPR001841">
    <property type="entry name" value="Znf_RING"/>
</dbReference>
<dbReference type="SUPFAM" id="SSF57850">
    <property type="entry name" value="RING/U-box"/>
    <property type="match status" value="1"/>
</dbReference>
<evidence type="ECO:0000313" key="5">
    <source>
        <dbReference type="Proteomes" id="UP000601435"/>
    </source>
</evidence>
<keyword evidence="1" id="KW-0863">Zinc-finger</keyword>
<evidence type="ECO:0000259" key="3">
    <source>
        <dbReference type="PROSITE" id="PS50089"/>
    </source>
</evidence>
<dbReference type="EMBL" id="CAJNJA010023499">
    <property type="protein sequence ID" value="CAE7511854.1"/>
    <property type="molecule type" value="Genomic_DNA"/>
</dbReference>
<dbReference type="PANTHER" id="PTHR22996:SF0">
    <property type="entry name" value="RE60872P-RELATED"/>
    <property type="match status" value="1"/>
</dbReference>
<dbReference type="Pfam" id="PF13920">
    <property type="entry name" value="zf-C3HC4_3"/>
    <property type="match status" value="1"/>
</dbReference>
<feature type="domain" description="RING-type" evidence="3">
    <location>
        <begin position="356"/>
        <end position="392"/>
    </location>
</feature>
<feature type="non-terminal residue" evidence="4">
    <location>
        <position position="1"/>
    </location>
</feature>
<reference evidence="4" key="1">
    <citation type="submission" date="2021-02" db="EMBL/GenBank/DDBJ databases">
        <authorList>
            <person name="Dougan E. K."/>
            <person name="Rhodes N."/>
            <person name="Thang M."/>
            <person name="Chan C."/>
        </authorList>
    </citation>
    <scope>NUCLEOTIDE SEQUENCE</scope>
</reference>
<dbReference type="AlphaFoldDB" id="A0A812T1I0"/>
<dbReference type="GO" id="GO:0005737">
    <property type="term" value="C:cytoplasm"/>
    <property type="evidence" value="ECO:0007669"/>
    <property type="project" value="TreeGrafter"/>
</dbReference>
<keyword evidence="2" id="KW-1133">Transmembrane helix</keyword>
<dbReference type="Gene3D" id="3.30.40.10">
    <property type="entry name" value="Zinc/RING finger domain, C3HC4 (zinc finger)"/>
    <property type="match status" value="1"/>
</dbReference>
<accession>A0A812T1I0</accession>
<dbReference type="OrthoDB" id="1711136at2759"/>
<keyword evidence="5" id="KW-1185">Reference proteome</keyword>
<feature type="non-terminal residue" evidence="4">
    <location>
        <position position="392"/>
    </location>
</feature>
<keyword evidence="1" id="KW-0479">Metal-binding</keyword>
<comment type="caution">
    <text evidence="4">The sequence shown here is derived from an EMBL/GenBank/DDBJ whole genome shotgun (WGS) entry which is preliminary data.</text>
</comment>